<keyword evidence="1" id="KW-0808">Transferase</keyword>
<dbReference type="Gene3D" id="3.40.50.2000">
    <property type="entry name" value="Glycogen Phosphorylase B"/>
    <property type="match status" value="2"/>
</dbReference>
<evidence type="ECO:0000313" key="1">
    <source>
        <dbReference type="EMBL" id="QIU96344.1"/>
    </source>
</evidence>
<dbReference type="Proteomes" id="UP000501780">
    <property type="component" value="Chromosome"/>
</dbReference>
<sequence length="388" mass="45110">MNKSILCISSSDYEGIRWGRTFPLARALAHNGLEVVLLVSEKRRSLKLWHKRYIDGVTIICYNAIIPYRIRKLPMGLFTLNFMMRALYALFHKYDLVYSDCGETPCSGWPCKINQFIYKSKYLSEYGDLLGRGGYYDSKSYLYKILFGKYFLWAISYFRQTSDYVLVLSEIMRSYVIEEMRIMPEKIILVPGGSLPDKISFKELPDSLNRIIRFGYIGIDDEEFKGILPILLCIKHFYPSNFKILLFGKKVSDSIIDKYGLRNIIIECGWIDVIKGQNEISEVDVFLLMRKNLLIGAMGWPNKLGDYLSYGRPVMIDPYGDLISFVELHEKGFIKVNRDDEQDICEKLKSILNKNYKLSEMGKYNRSIAENEISWDARVKVLINKISN</sequence>
<dbReference type="PANTHER" id="PTHR12526">
    <property type="entry name" value="GLYCOSYLTRANSFERASE"/>
    <property type="match status" value="1"/>
</dbReference>
<dbReference type="AlphaFoldDB" id="A0A6H0KS96"/>
<reference evidence="1 2" key="1">
    <citation type="submission" date="2020-03" db="EMBL/GenBank/DDBJ databases">
        <title>Genomic analysis of Bacteroides faecium CBA7301.</title>
        <authorList>
            <person name="Kim J."/>
            <person name="Roh S.W."/>
        </authorList>
    </citation>
    <scope>NUCLEOTIDE SEQUENCE [LARGE SCALE GENOMIC DNA]</scope>
    <source>
        <strain evidence="1 2">CBA7301</strain>
    </source>
</reference>
<dbReference type="KEGG" id="bfc:BacF7301_20280"/>
<dbReference type="GO" id="GO:0016740">
    <property type="term" value="F:transferase activity"/>
    <property type="evidence" value="ECO:0007669"/>
    <property type="project" value="UniProtKB-KW"/>
</dbReference>
<dbReference type="EMBL" id="CP050831">
    <property type="protein sequence ID" value="QIU96344.1"/>
    <property type="molecule type" value="Genomic_DNA"/>
</dbReference>
<keyword evidence="2" id="KW-1185">Reference proteome</keyword>
<name>A0A6H0KS96_9BACE</name>
<accession>A0A6H0KS96</accession>
<evidence type="ECO:0000313" key="2">
    <source>
        <dbReference type="Proteomes" id="UP000501780"/>
    </source>
</evidence>
<protein>
    <submittedName>
        <fullName evidence="1">Glycosyltransferase family 4 protein</fullName>
    </submittedName>
</protein>
<dbReference type="RefSeq" id="WP_167965695.1">
    <property type="nucleotide sequence ID" value="NZ_CP050831.1"/>
</dbReference>
<gene>
    <name evidence="1" type="ORF">BacF7301_20280</name>
</gene>
<proteinExistence type="predicted"/>
<organism evidence="1 2">
    <name type="scientific">Bacteroides faecium</name>
    <dbReference type="NCBI Taxonomy" id="2715212"/>
    <lineage>
        <taxon>Bacteria</taxon>
        <taxon>Pseudomonadati</taxon>
        <taxon>Bacteroidota</taxon>
        <taxon>Bacteroidia</taxon>
        <taxon>Bacteroidales</taxon>
        <taxon>Bacteroidaceae</taxon>
        <taxon>Bacteroides</taxon>
    </lineage>
</organism>
<dbReference type="SUPFAM" id="SSF53756">
    <property type="entry name" value="UDP-Glycosyltransferase/glycogen phosphorylase"/>
    <property type="match status" value="1"/>
</dbReference>